<organism evidence="1 2">
    <name type="scientific">Rhodopirellula islandica</name>
    <dbReference type="NCBI Taxonomy" id="595434"/>
    <lineage>
        <taxon>Bacteria</taxon>
        <taxon>Pseudomonadati</taxon>
        <taxon>Planctomycetota</taxon>
        <taxon>Planctomycetia</taxon>
        <taxon>Pirellulales</taxon>
        <taxon>Pirellulaceae</taxon>
        <taxon>Rhodopirellula</taxon>
    </lineage>
</organism>
<proteinExistence type="predicted"/>
<comment type="caution">
    <text evidence="1">The sequence shown here is derived from an EMBL/GenBank/DDBJ whole genome shotgun (WGS) entry which is preliminary data.</text>
</comment>
<name>A0A0J1E880_RHOIS</name>
<sequence length="53" mass="6207">MRQSNAEWAFPLTPISWTWTITSELVRSRTDDFQSGPHFAPRRFSHLNNCVTI</sequence>
<evidence type="ECO:0000313" key="1">
    <source>
        <dbReference type="EMBL" id="KLU01649.1"/>
    </source>
</evidence>
<dbReference type="AlphaFoldDB" id="A0A0J1E880"/>
<dbReference type="STRING" id="595434.RISK_006365"/>
<gene>
    <name evidence="1" type="ORF">RISK_006365</name>
</gene>
<evidence type="ECO:0000313" key="2">
    <source>
        <dbReference type="Proteomes" id="UP000036367"/>
    </source>
</evidence>
<keyword evidence="2" id="KW-1185">Reference proteome</keyword>
<protein>
    <submittedName>
        <fullName evidence="1">Uncharacterized protein</fullName>
    </submittedName>
</protein>
<dbReference type="PATRIC" id="fig|595434.4.peg.6050"/>
<dbReference type="EMBL" id="LECT01000052">
    <property type="protein sequence ID" value="KLU01649.1"/>
    <property type="molecule type" value="Genomic_DNA"/>
</dbReference>
<accession>A0A0J1E880</accession>
<reference evidence="1" key="1">
    <citation type="submission" date="2015-05" db="EMBL/GenBank/DDBJ databases">
        <title>Permanent draft genome of Rhodopirellula islandicus K833.</title>
        <authorList>
            <person name="Kizina J."/>
            <person name="Richter M."/>
            <person name="Glockner F.O."/>
            <person name="Harder J."/>
        </authorList>
    </citation>
    <scope>NUCLEOTIDE SEQUENCE [LARGE SCALE GENOMIC DNA]</scope>
    <source>
        <strain evidence="1">K833</strain>
    </source>
</reference>
<dbReference type="Proteomes" id="UP000036367">
    <property type="component" value="Unassembled WGS sequence"/>
</dbReference>